<dbReference type="GO" id="GO:0009245">
    <property type="term" value="P:lipid A biosynthetic process"/>
    <property type="evidence" value="ECO:0007669"/>
    <property type="project" value="UniProtKB-UniRule"/>
</dbReference>
<evidence type="ECO:0000256" key="2">
    <source>
        <dbReference type="ARBA" id="ARBA00022556"/>
    </source>
</evidence>
<comment type="subunit">
    <text evidence="7">Homotrimer.</text>
</comment>
<dbReference type="OrthoDB" id="9784739at2"/>
<evidence type="ECO:0000313" key="10">
    <source>
        <dbReference type="Proteomes" id="UP000248916"/>
    </source>
</evidence>
<dbReference type="Pfam" id="PF00132">
    <property type="entry name" value="Hexapep"/>
    <property type="match status" value="2"/>
</dbReference>
<dbReference type="Gene3D" id="3.40.1390.10">
    <property type="entry name" value="MurE/MurF, N-terminal domain"/>
    <property type="match status" value="1"/>
</dbReference>
<reference evidence="9 10" key="1">
    <citation type="submission" date="2018-06" db="EMBL/GenBank/DDBJ databases">
        <title>Genomic Encyclopedia of Archaeal and Bacterial Type Strains, Phase II (KMG-II): from individual species to whole genera.</title>
        <authorList>
            <person name="Goeker M."/>
        </authorList>
    </citation>
    <scope>NUCLEOTIDE SEQUENCE [LARGE SCALE GENOMIC DNA]</scope>
    <source>
        <strain evidence="9 10">DSM 22009</strain>
    </source>
</reference>
<proteinExistence type="inferred from homology"/>
<comment type="caution">
    <text evidence="9">The sequence shown here is derived from an EMBL/GenBank/DDBJ whole genome shotgun (WGS) entry which is preliminary data.</text>
</comment>
<keyword evidence="10" id="KW-1185">Reference proteome</keyword>
<dbReference type="InterPro" id="IPR001451">
    <property type="entry name" value="Hexapep"/>
</dbReference>
<dbReference type="SUPFAM" id="SSF51161">
    <property type="entry name" value="Trimeric LpxA-like enzymes"/>
    <property type="match status" value="1"/>
</dbReference>
<comment type="pathway">
    <text evidence="7">Bacterial outer membrane biogenesis; LPS lipid A biosynthesis.</text>
</comment>
<dbReference type="EMBL" id="QKZL01000003">
    <property type="protein sequence ID" value="PZX18490.1"/>
    <property type="molecule type" value="Genomic_DNA"/>
</dbReference>
<dbReference type="NCBIfam" id="NF002060">
    <property type="entry name" value="PRK00892.1"/>
    <property type="match status" value="1"/>
</dbReference>
<evidence type="ECO:0000256" key="4">
    <source>
        <dbReference type="ARBA" id="ARBA00022737"/>
    </source>
</evidence>
<comment type="catalytic activity">
    <reaction evidence="7">
        <text>a UDP-3-O-[(3R)-3-hydroxyacyl]-alpha-D-glucosamine + a (3R)-hydroxyacyl-[ACP] = a UDP-2-N,3-O-bis[(3R)-3-hydroxyacyl]-alpha-D-glucosamine + holo-[ACP] + H(+)</text>
        <dbReference type="Rhea" id="RHEA:53836"/>
        <dbReference type="Rhea" id="RHEA-COMP:9685"/>
        <dbReference type="Rhea" id="RHEA-COMP:9945"/>
        <dbReference type="ChEBI" id="CHEBI:15378"/>
        <dbReference type="ChEBI" id="CHEBI:64479"/>
        <dbReference type="ChEBI" id="CHEBI:78827"/>
        <dbReference type="ChEBI" id="CHEBI:137740"/>
        <dbReference type="ChEBI" id="CHEBI:137748"/>
        <dbReference type="EC" id="2.3.1.191"/>
    </reaction>
</comment>
<evidence type="ECO:0000313" key="9">
    <source>
        <dbReference type="EMBL" id="PZX18490.1"/>
    </source>
</evidence>
<dbReference type="GO" id="GO:0103118">
    <property type="term" value="F:UDP-3-O-[(3R)-3-hydroxyacyl]-glucosamine N-acyltransferase activity"/>
    <property type="evidence" value="ECO:0007669"/>
    <property type="project" value="UniProtKB-EC"/>
</dbReference>
<keyword evidence="3 7" id="KW-0808">Transferase</keyword>
<comment type="similarity">
    <text evidence="7">Belongs to the transferase hexapeptide repeat family. LpxD subfamily.</text>
</comment>
<evidence type="ECO:0000256" key="3">
    <source>
        <dbReference type="ARBA" id="ARBA00022679"/>
    </source>
</evidence>
<evidence type="ECO:0000256" key="6">
    <source>
        <dbReference type="ARBA" id="ARBA00023315"/>
    </source>
</evidence>
<dbReference type="InterPro" id="IPR011004">
    <property type="entry name" value="Trimer_LpxA-like_sf"/>
</dbReference>
<keyword evidence="5 7" id="KW-0443">Lipid metabolism</keyword>
<evidence type="ECO:0000256" key="1">
    <source>
        <dbReference type="ARBA" id="ARBA00022516"/>
    </source>
</evidence>
<dbReference type="HAMAP" id="MF_00523">
    <property type="entry name" value="LpxD"/>
    <property type="match status" value="1"/>
</dbReference>
<dbReference type="Pfam" id="PF04613">
    <property type="entry name" value="LpxD"/>
    <property type="match status" value="1"/>
</dbReference>
<dbReference type="RefSeq" id="WP_111536289.1">
    <property type="nucleotide sequence ID" value="NZ_QKZL01000003.1"/>
</dbReference>
<feature type="domain" description="UDP-3-O-[3-hydroxymyristoyl] glucosamine N-acyltransferase non-repeat region" evidence="8">
    <location>
        <begin position="22"/>
        <end position="89"/>
    </location>
</feature>
<gene>
    <name evidence="7" type="primary">lpxD</name>
    <name evidence="9" type="ORF">LX81_01124</name>
</gene>
<feature type="active site" description="Proton acceptor" evidence="7">
    <location>
        <position position="259"/>
    </location>
</feature>
<evidence type="ECO:0000259" key="8">
    <source>
        <dbReference type="Pfam" id="PF04613"/>
    </source>
</evidence>
<protein>
    <recommendedName>
        <fullName evidence="7">UDP-3-O-acylglucosamine N-acyltransferase</fullName>
        <ecNumber evidence="7">2.3.1.191</ecNumber>
    </recommendedName>
</protein>
<evidence type="ECO:0000256" key="5">
    <source>
        <dbReference type="ARBA" id="ARBA00023098"/>
    </source>
</evidence>
<dbReference type="UniPathway" id="UPA00973"/>
<keyword evidence="2 7" id="KW-0441">Lipid A biosynthesis</keyword>
<keyword evidence="6 7" id="KW-0012">Acyltransferase</keyword>
<evidence type="ECO:0000256" key="7">
    <source>
        <dbReference type="HAMAP-Rule" id="MF_00523"/>
    </source>
</evidence>
<organism evidence="9 10">
    <name type="scientific">Palleronia aestuarii</name>
    <dbReference type="NCBI Taxonomy" id="568105"/>
    <lineage>
        <taxon>Bacteria</taxon>
        <taxon>Pseudomonadati</taxon>
        <taxon>Pseudomonadota</taxon>
        <taxon>Alphaproteobacteria</taxon>
        <taxon>Rhodobacterales</taxon>
        <taxon>Roseobacteraceae</taxon>
        <taxon>Palleronia</taxon>
    </lineage>
</organism>
<name>A0A2W7NEZ8_9RHOB</name>
<dbReference type="Proteomes" id="UP000248916">
    <property type="component" value="Unassembled WGS sequence"/>
</dbReference>
<dbReference type="AlphaFoldDB" id="A0A2W7NEZ8"/>
<dbReference type="InterPro" id="IPR020573">
    <property type="entry name" value="UDP_GlcNAc_AcTrfase_non-rep"/>
</dbReference>
<dbReference type="PANTHER" id="PTHR43378">
    <property type="entry name" value="UDP-3-O-ACYLGLUCOSAMINE N-ACYLTRANSFERASE"/>
    <property type="match status" value="1"/>
</dbReference>
<comment type="function">
    <text evidence="7">Catalyzes the N-acylation of UDP-3-O-acylglucosamine using 3-hydroxyacyl-ACP as the acyl donor. Is involved in the biosynthesis of lipid A, a phosphorylated glycolipid that anchors the lipopolysaccharide to the outer membrane of the cell.</text>
</comment>
<dbReference type="Gene3D" id="2.160.10.10">
    <property type="entry name" value="Hexapeptide repeat proteins"/>
    <property type="match status" value="1"/>
</dbReference>
<dbReference type="GO" id="GO:0016020">
    <property type="term" value="C:membrane"/>
    <property type="evidence" value="ECO:0007669"/>
    <property type="project" value="GOC"/>
</dbReference>
<dbReference type="NCBIfam" id="TIGR01853">
    <property type="entry name" value="lipid_A_lpxD"/>
    <property type="match status" value="1"/>
</dbReference>
<keyword evidence="4 7" id="KW-0677">Repeat</keyword>
<dbReference type="PANTHER" id="PTHR43378:SF2">
    <property type="entry name" value="UDP-3-O-ACYLGLUCOSAMINE N-ACYLTRANSFERASE 1, MITOCHONDRIAL-RELATED"/>
    <property type="match status" value="1"/>
</dbReference>
<sequence length="363" mass="37783">MRMTLGDIAKRLGARLEGDGTLPISGAAEPGDAGPEDLALAMRPAYAERLGDGSAKAAILWEGGDWRALGLSAALFVPRPRLAMAHLTQALDPGPEITPGIHPTAVIDASAEIGEGAAIGPFVVVGRGVRIGAGARIGAQTVIGPETTIGRDVLLHPAVRIMHSVRIGDRFTAHPGATIGADGFSFVTPEKSGVEAARETMGEQGEIRAQSWTRIHSLGGVEIGDDVEIGVNTCIDRGTIRATRIGDGCKIDNLVQIAHNVVLGRDCLMAGQSGLAGSTIVGDRVVFGGGAGAADNLRIGDDVIISGATRVLSNVPSGRVMMGYPAVRMDQHVEMYKALRRLPRLLRDRFGSQKAVPNPGPSD</sequence>
<dbReference type="CDD" id="cd03352">
    <property type="entry name" value="LbH_LpxD"/>
    <property type="match status" value="1"/>
</dbReference>
<accession>A0A2W7NEZ8</accession>
<keyword evidence="1 7" id="KW-0444">Lipid biosynthesis</keyword>
<dbReference type="EC" id="2.3.1.191" evidence="7"/>
<dbReference type="GO" id="GO:0016410">
    <property type="term" value="F:N-acyltransferase activity"/>
    <property type="evidence" value="ECO:0007669"/>
    <property type="project" value="InterPro"/>
</dbReference>
<dbReference type="InterPro" id="IPR007691">
    <property type="entry name" value="LpxD"/>
</dbReference>